<sequence>MRAPGDFSSFIPEARFRLIPTIREGSCTDVKAEEVAPIAERCDMGFLRTRLEPKLSLVTVRYCKKRLFRLSSGFAKNDER</sequence>
<dbReference type="EMBL" id="CAADFT010000024">
    <property type="protein sequence ID" value="VFK43256.1"/>
    <property type="molecule type" value="Genomic_DNA"/>
</dbReference>
<gene>
    <name evidence="1" type="ORF">BECKTC1821E_GA0114239_102410</name>
</gene>
<proteinExistence type="predicted"/>
<organism evidence="1">
    <name type="scientific">Candidatus Kentrum sp. TC</name>
    <dbReference type="NCBI Taxonomy" id="2126339"/>
    <lineage>
        <taxon>Bacteria</taxon>
        <taxon>Pseudomonadati</taxon>
        <taxon>Pseudomonadota</taxon>
        <taxon>Gammaproteobacteria</taxon>
        <taxon>Candidatus Kentrum</taxon>
    </lineage>
</organism>
<reference evidence="1" key="1">
    <citation type="submission" date="2019-02" db="EMBL/GenBank/DDBJ databases">
        <authorList>
            <person name="Gruber-Vodicka R. H."/>
            <person name="Seah K. B. B."/>
        </authorList>
    </citation>
    <scope>NUCLEOTIDE SEQUENCE</scope>
    <source>
        <strain evidence="1">BECK_BZ125</strain>
    </source>
</reference>
<evidence type="ECO:0000313" key="1">
    <source>
        <dbReference type="EMBL" id="VFK43256.1"/>
    </source>
</evidence>
<protein>
    <submittedName>
        <fullName evidence="1">Uncharacterized protein</fullName>
    </submittedName>
</protein>
<name>A0A450YP28_9GAMM</name>
<accession>A0A450YP28</accession>
<dbReference type="AlphaFoldDB" id="A0A450YP28"/>